<dbReference type="SUPFAM" id="SSF53187">
    <property type="entry name" value="Zn-dependent exopeptidases"/>
    <property type="match status" value="1"/>
</dbReference>
<dbReference type="Gene3D" id="3.40.220.10">
    <property type="entry name" value="Leucine Aminopeptidase, subunit E, domain 1"/>
    <property type="match status" value="1"/>
</dbReference>
<dbReference type="KEGG" id="tasa:A1Q1_04758"/>
<keyword evidence="4" id="KW-0378">Hydrolase</keyword>
<dbReference type="SUPFAM" id="SSF52949">
    <property type="entry name" value="Macro domain-like"/>
    <property type="match status" value="1"/>
</dbReference>
<evidence type="ECO:0000313" key="8">
    <source>
        <dbReference type="EMBL" id="EJT46581.1"/>
    </source>
</evidence>
<dbReference type="Pfam" id="PF02789">
    <property type="entry name" value="Peptidase_M17_N"/>
    <property type="match status" value="1"/>
</dbReference>
<dbReference type="EMBL" id="ALBS01000283">
    <property type="protein sequence ID" value="EJT46581.1"/>
    <property type="molecule type" value="Genomic_DNA"/>
</dbReference>
<reference evidence="8 9" key="1">
    <citation type="journal article" date="2012" name="Eukaryot. Cell">
        <title>Draft genome sequence of CBS 2479, the standard type strain of Trichosporon asahii.</title>
        <authorList>
            <person name="Yang R.Y."/>
            <person name="Li H.T."/>
            <person name="Zhu H."/>
            <person name="Zhou G.P."/>
            <person name="Wang M."/>
            <person name="Wang L."/>
        </authorList>
    </citation>
    <scope>NUCLEOTIDE SEQUENCE [LARGE SCALE GENOMIC DNA]</scope>
    <source>
        <strain evidence="9">ATCC 90039 / CBS 2479 / JCM 2466 / KCTC 7840 / NCYC 2677 / UAMH 7654</strain>
    </source>
</reference>
<dbReference type="VEuPathDB" id="FungiDB:A1Q1_04758"/>
<dbReference type="InterPro" id="IPR011356">
    <property type="entry name" value="Leucine_aapep/pepB"/>
</dbReference>
<evidence type="ECO:0000256" key="3">
    <source>
        <dbReference type="ARBA" id="ARBA00022670"/>
    </source>
</evidence>
<sequence>MRLASLVLSAVGTLAALPLAAGTYIRQPHDLEPFRLFRRTGGDSNRPEVTVSPDKNTGAGAAVFFAQAKSDGSVDILGDALSAQRTAQIKKFFPVFGFTGAEDSTVKIPGEEGDPASLLIFTGVGNEMDKNTTRGAAAFGVRAAYGVTTKVAIMVPKTHDDVIASAADGAVSGTYVWNKYKSNAPPRVDCIIIVSDCDPAKIVHDVTASLYVNYARDLVNEPANVLNPETFAQLASDIATPAGIAVEIWDEKRLAAERLDAILAVGAGSENKPRLVKLSYTPGGGKRNNWRHVVLVGGGITFDSGGLSAKSTADMSNQRGDMAGAAAVFKTILAAHELKVNTRITAWLPLAENMPGGGGMRIGDIVRTYANKTVEIVDTDNESRLLMVDAIAFAMQEEHDILVDISTYSSSGDQNTHAEYNGDNFRCEPDMDCAYSPVGKRDAADADGNSAADTTNSGTPLAFLYRFPGMSSSWGRYAKRDNYNPPKLVHINLGAMGWNPGRPYADQPSMGTGAGVKTLLAVAEQYAL</sequence>
<dbReference type="PANTHER" id="PTHR11963:SF23">
    <property type="entry name" value="CYTOSOL AMINOPEPTIDASE"/>
    <property type="match status" value="1"/>
</dbReference>
<evidence type="ECO:0000259" key="7">
    <source>
        <dbReference type="Pfam" id="PF02789"/>
    </source>
</evidence>
<dbReference type="AlphaFoldDB" id="J5SN98"/>
<dbReference type="InterPro" id="IPR043472">
    <property type="entry name" value="Macro_dom-like"/>
</dbReference>
<feature type="domain" description="Cytosol aminopeptidase" evidence="6">
    <location>
        <begin position="213"/>
        <end position="409"/>
    </location>
</feature>
<evidence type="ECO:0000313" key="9">
    <source>
        <dbReference type="Proteomes" id="UP000002748"/>
    </source>
</evidence>
<dbReference type="GO" id="GO:0070006">
    <property type="term" value="F:metalloaminopeptidase activity"/>
    <property type="evidence" value="ECO:0007669"/>
    <property type="project" value="InterPro"/>
</dbReference>
<evidence type="ECO:0000256" key="2">
    <source>
        <dbReference type="ARBA" id="ARBA00022438"/>
    </source>
</evidence>
<gene>
    <name evidence="8" type="ORF">A1Q1_04758</name>
</gene>
<dbReference type="Proteomes" id="UP000002748">
    <property type="component" value="Unassembled WGS sequence"/>
</dbReference>
<dbReference type="GeneID" id="25988270"/>
<feature type="domain" description="Peptidase M17 leucyl aminopeptidase N-terminal" evidence="7">
    <location>
        <begin position="94"/>
        <end position="183"/>
    </location>
</feature>
<dbReference type="RefSeq" id="XP_014178471.1">
    <property type="nucleotide sequence ID" value="XM_014322996.1"/>
</dbReference>
<comment type="similarity">
    <text evidence="1">Belongs to the peptidase M17 family.</text>
</comment>
<keyword evidence="3" id="KW-0645">Protease</keyword>
<dbReference type="InterPro" id="IPR000819">
    <property type="entry name" value="Peptidase_M17_C"/>
</dbReference>
<dbReference type="GO" id="GO:0005737">
    <property type="term" value="C:cytoplasm"/>
    <property type="evidence" value="ECO:0007669"/>
    <property type="project" value="InterPro"/>
</dbReference>
<evidence type="ECO:0000256" key="5">
    <source>
        <dbReference type="SAM" id="SignalP"/>
    </source>
</evidence>
<organism evidence="8 9">
    <name type="scientific">Trichosporon asahii var. asahii (strain ATCC 90039 / CBS 2479 / JCM 2466 / KCTC 7840 / NBRC 103889/ NCYC 2677 / UAMH 7654)</name>
    <name type="common">Yeast</name>
    <dbReference type="NCBI Taxonomy" id="1186058"/>
    <lineage>
        <taxon>Eukaryota</taxon>
        <taxon>Fungi</taxon>
        <taxon>Dikarya</taxon>
        <taxon>Basidiomycota</taxon>
        <taxon>Agaricomycotina</taxon>
        <taxon>Tremellomycetes</taxon>
        <taxon>Trichosporonales</taxon>
        <taxon>Trichosporonaceae</taxon>
        <taxon>Trichosporon</taxon>
    </lineage>
</organism>
<feature type="signal peptide" evidence="5">
    <location>
        <begin position="1"/>
        <end position="22"/>
    </location>
</feature>
<feature type="chain" id="PRO_5003785552" evidence="5">
    <location>
        <begin position="23"/>
        <end position="528"/>
    </location>
</feature>
<evidence type="ECO:0000259" key="6">
    <source>
        <dbReference type="Pfam" id="PF00883"/>
    </source>
</evidence>
<proteinExistence type="inferred from homology"/>
<dbReference type="OrthoDB" id="412814at2759"/>
<keyword evidence="2 8" id="KW-0031">Aminopeptidase</keyword>
<dbReference type="Pfam" id="PF00883">
    <property type="entry name" value="Peptidase_M17"/>
    <property type="match status" value="1"/>
</dbReference>
<evidence type="ECO:0000256" key="4">
    <source>
        <dbReference type="ARBA" id="ARBA00022801"/>
    </source>
</evidence>
<comment type="caution">
    <text evidence="8">The sequence shown here is derived from an EMBL/GenBank/DDBJ whole genome shotgun (WGS) entry which is preliminary data.</text>
</comment>
<dbReference type="GO" id="GO:0006508">
    <property type="term" value="P:proteolysis"/>
    <property type="evidence" value="ECO:0007669"/>
    <property type="project" value="UniProtKB-KW"/>
</dbReference>
<dbReference type="GO" id="GO:0030145">
    <property type="term" value="F:manganese ion binding"/>
    <property type="evidence" value="ECO:0007669"/>
    <property type="project" value="InterPro"/>
</dbReference>
<dbReference type="InterPro" id="IPR008283">
    <property type="entry name" value="Peptidase_M17_N"/>
</dbReference>
<keyword evidence="5" id="KW-0732">Signal</keyword>
<dbReference type="HOGENOM" id="CLU_013734_2_0_1"/>
<dbReference type="PANTHER" id="PTHR11963">
    <property type="entry name" value="LEUCINE AMINOPEPTIDASE-RELATED"/>
    <property type="match status" value="1"/>
</dbReference>
<protein>
    <submittedName>
        <fullName evidence="8">Leucyl aminopeptidase</fullName>
    </submittedName>
</protein>
<name>J5SN98_TRIAS</name>
<dbReference type="Gene3D" id="3.40.630.10">
    <property type="entry name" value="Zn peptidases"/>
    <property type="match status" value="1"/>
</dbReference>
<evidence type="ECO:0000256" key="1">
    <source>
        <dbReference type="ARBA" id="ARBA00009528"/>
    </source>
</evidence>
<dbReference type="PRINTS" id="PR00481">
    <property type="entry name" value="LAMNOPPTDASE"/>
</dbReference>
<accession>J5SN98</accession>